<evidence type="ECO:0000256" key="1">
    <source>
        <dbReference type="SAM" id="Phobius"/>
    </source>
</evidence>
<protein>
    <submittedName>
        <fullName evidence="3">Tripartite tricarboxylate transporter TctB family protein</fullName>
    </submittedName>
</protein>
<name>A0A4D6XG97_PSEPU</name>
<evidence type="ECO:0000313" key="3">
    <source>
        <dbReference type="EMBL" id="QCI11835.1"/>
    </source>
</evidence>
<evidence type="ECO:0000259" key="2">
    <source>
        <dbReference type="Pfam" id="PF07331"/>
    </source>
</evidence>
<keyword evidence="1" id="KW-0472">Membrane</keyword>
<proteinExistence type="predicted"/>
<feature type="transmembrane region" description="Helical" evidence="1">
    <location>
        <begin position="42"/>
        <end position="63"/>
    </location>
</feature>
<gene>
    <name evidence="3" type="ORF">E6B08_10875</name>
</gene>
<sequence>MSAPRQQVDFSVGLLYSLLGLGFAWGAYGYGLGTPARMGAGFFPFWLGIGLGGLGAGAMFRAWSRQLPRQRLERWAWKPLGWVLGGLALFAVLLPWAGLLIATALLVSVSSRASAQFTWRASLVSAGVVSVFCALVFVVGLGLPMPLWPLFLG</sequence>
<evidence type="ECO:0000313" key="4">
    <source>
        <dbReference type="Proteomes" id="UP000298551"/>
    </source>
</evidence>
<organism evidence="3 4">
    <name type="scientific">Pseudomonas putida</name>
    <name type="common">Arthrobacter siderocapsulatus</name>
    <dbReference type="NCBI Taxonomy" id="303"/>
    <lineage>
        <taxon>Bacteria</taxon>
        <taxon>Pseudomonadati</taxon>
        <taxon>Pseudomonadota</taxon>
        <taxon>Gammaproteobacteria</taxon>
        <taxon>Pseudomonadales</taxon>
        <taxon>Pseudomonadaceae</taxon>
        <taxon>Pseudomonas</taxon>
    </lineage>
</organism>
<feature type="domain" description="DUF1468" evidence="2">
    <location>
        <begin position="12"/>
        <end position="146"/>
    </location>
</feature>
<feature type="transmembrane region" description="Helical" evidence="1">
    <location>
        <begin position="121"/>
        <end position="143"/>
    </location>
</feature>
<feature type="transmembrane region" description="Helical" evidence="1">
    <location>
        <begin position="83"/>
        <end position="109"/>
    </location>
</feature>
<keyword evidence="1" id="KW-0812">Transmembrane</keyword>
<dbReference type="RefSeq" id="WP_136913999.1">
    <property type="nucleotide sequence ID" value="NZ_CP039371.1"/>
</dbReference>
<reference evidence="4" key="1">
    <citation type="submission" date="2019-04" db="EMBL/GenBank/DDBJ databases">
        <title>Genome sequence of Pseudomonas putida 1290, an auxin catabolizing strain.</title>
        <authorList>
            <person name="Laird T.S."/>
            <person name="Leveau J.H.J."/>
        </authorList>
    </citation>
    <scope>NUCLEOTIDE SEQUENCE [LARGE SCALE GENOMIC DNA]</scope>
    <source>
        <strain evidence="4">1290</strain>
    </source>
</reference>
<dbReference type="AlphaFoldDB" id="A0A4D6XG97"/>
<dbReference type="InterPro" id="IPR009936">
    <property type="entry name" value="DUF1468"/>
</dbReference>
<accession>A0A4D6XG97</accession>
<dbReference type="EMBL" id="CP039371">
    <property type="protein sequence ID" value="QCI11835.1"/>
    <property type="molecule type" value="Genomic_DNA"/>
</dbReference>
<feature type="transmembrane region" description="Helical" evidence="1">
    <location>
        <begin position="12"/>
        <end position="30"/>
    </location>
</feature>
<keyword evidence="1" id="KW-1133">Transmembrane helix</keyword>
<dbReference type="Proteomes" id="UP000298551">
    <property type="component" value="Chromosome"/>
</dbReference>
<dbReference type="Pfam" id="PF07331">
    <property type="entry name" value="TctB"/>
    <property type="match status" value="1"/>
</dbReference>